<keyword evidence="2" id="KW-1185">Reference proteome</keyword>
<proteinExistence type="predicted"/>
<reference evidence="1 2" key="1">
    <citation type="submission" date="2021-12" db="EMBL/GenBank/DDBJ databases">
        <title>Siccirubricoccus leaddurans sp. nov., a high concentration Zn2+ tolerance bacterium.</title>
        <authorList>
            <person name="Cao Y."/>
        </authorList>
    </citation>
    <scope>NUCLEOTIDE SEQUENCE [LARGE SCALE GENOMIC DNA]</scope>
    <source>
        <strain evidence="1 2">KC 17139</strain>
    </source>
</reference>
<evidence type="ECO:0000313" key="2">
    <source>
        <dbReference type="Proteomes" id="UP001523392"/>
    </source>
</evidence>
<accession>A0ABT1D0N0</accession>
<dbReference type="RefSeq" id="WP_252952036.1">
    <property type="nucleotide sequence ID" value="NZ_JAFIRR010000025.1"/>
</dbReference>
<evidence type="ECO:0000313" key="1">
    <source>
        <dbReference type="EMBL" id="MCO6415437.1"/>
    </source>
</evidence>
<comment type="caution">
    <text evidence="1">The sequence shown here is derived from an EMBL/GenBank/DDBJ whole genome shotgun (WGS) entry which is preliminary data.</text>
</comment>
<sequence length="136" mass="14168">MLGIGAPSPGTPAGDPAELLALWRDAKEEVDAGLNRLAGELRATGDENLVRIADFALYGMTNGEGMGLMKALMQLRAAPPDHQGTAARAVRDAALAYCKAVLGHPLARLVDENPFGIPVGIESRLVAALDRIAEAA</sequence>
<dbReference type="EMBL" id="JAFIRR010000025">
    <property type="protein sequence ID" value="MCO6415437.1"/>
    <property type="molecule type" value="Genomic_DNA"/>
</dbReference>
<name>A0ABT1D0N0_9PROT</name>
<dbReference type="Proteomes" id="UP001523392">
    <property type="component" value="Unassembled WGS sequence"/>
</dbReference>
<gene>
    <name evidence="1" type="ORF">JYK14_04495</name>
</gene>
<protein>
    <submittedName>
        <fullName evidence="1">Uncharacterized protein</fullName>
    </submittedName>
</protein>
<organism evidence="1 2">
    <name type="scientific">Siccirubricoccus soli</name>
    <dbReference type="NCBI Taxonomy" id="2899147"/>
    <lineage>
        <taxon>Bacteria</taxon>
        <taxon>Pseudomonadati</taxon>
        <taxon>Pseudomonadota</taxon>
        <taxon>Alphaproteobacteria</taxon>
        <taxon>Acetobacterales</taxon>
        <taxon>Roseomonadaceae</taxon>
        <taxon>Siccirubricoccus</taxon>
    </lineage>
</organism>